<keyword evidence="1" id="KW-0732">Signal</keyword>
<feature type="signal peptide" evidence="1">
    <location>
        <begin position="1"/>
        <end position="18"/>
    </location>
</feature>
<dbReference type="EMBL" id="VUJU01005377">
    <property type="protein sequence ID" value="KAF0751403.1"/>
    <property type="molecule type" value="Genomic_DNA"/>
</dbReference>
<sequence length="79" mass="9133">MKLYLLLVVAVLVGLASSKPMACKKDEYELVDMCEEHCVSKEGHHNFVIGICKVSSKFRVYYDNYTKYFECWKCTGEPL</sequence>
<proteinExistence type="predicted"/>
<evidence type="ECO:0000313" key="2">
    <source>
        <dbReference type="EMBL" id="KAF0751403.1"/>
    </source>
</evidence>
<dbReference type="AlphaFoldDB" id="A0A6G0Y9A0"/>
<reference evidence="2 3" key="1">
    <citation type="submission" date="2019-08" db="EMBL/GenBank/DDBJ databases">
        <title>Whole genome of Aphis craccivora.</title>
        <authorList>
            <person name="Voronova N.V."/>
            <person name="Shulinski R.S."/>
            <person name="Bandarenka Y.V."/>
            <person name="Zhorov D.G."/>
            <person name="Warner D."/>
        </authorList>
    </citation>
    <scope>NUCLEOTIDE SEQUENCE [LARGE SCALE GENOMIC DNA]</scope>
    <source>
        <strain evidence="2">180601</strain>
        <tissue evidence="2">Whole Body</tissue>
    </source>
</reference>
<keyword evidence="3" id="KW-1185">Reference proteome</keyword>
<evidence type="ECO:0000256" key="1">
    <source>
        <dbReference type="SAM" id="SignalP"/>
    </source>
</evidence>
<comment type="caution">
    <text evidence="2">The sequence shown here is derived from an EMBL/GenBank/DDBJ whole genome shotgun (WGS) entry which is preliminary data.</text>
</comment>
<accession>A0A6G0Y9A0</accession>
<protein>
    <submittedName>
        <fullName evidence="2">Uncharacterized protein</fullName>
    </submittedName>
</protein>
<dbReference type="Proteomes" id="UP000478052">
    <property type="component" value="Unassembled WGS sequence"/>
</dbReference>
<gene>
    <name evidence="2" type="ORF">FWK35_00030741</name>
</gene>
<evidence type="ECO:0000313" key="3">
    <source>
        <dbReference type="Proteomes" id="UP000478052"/>
    </source>
</evidence>
<organism evidence="2 3">
    <name type="scientific">Aphis craccivora</name>
    <name type="common">Cowpea aphid</name>
    <dbReference type="NCBI Taxonomy" id="307492"/>
    <lineage>
        <taxon>Eukaryota</taxon>
        <taxon>Metazoa</taxon>
        <taxon>Ecdysozoa</taxon>
        <taxon>Arthropoda</taxon>
        <taxon>Hexapoda</taxon>
        <taxon>Insecta</taxon>
        <taxon>Pterygota</taxon>
        <taxon>Neoptera</taxon>
        <taxon>Paraneoptera</taxon>
        <taxon>Hemiptera</taxon>
        <taxon>Sternorrhyncha</taxon>
        <taxon>Aphidomorpha</taxon>
        <taxon>Aphidoidea</taxon>
        <taxon>Aphididae</taxon>
        <taxon>Aphidini</taxon>
        <taxon>Aphis</taxon>
        <taxon>Aphis</taxon>
    </lineage>
</organism>
<feature type="chain" id="PRO_5026180302" evidence="1">
    <location>
        <begin position="19"/>
        <end position="79"/>
    </location>
</feature>
<name>A0A6G0Y9A0_APHCR</name>